<dbReference type="EMBL" id="JBIGHZ010000001">
    <property type="protein sequence ID" value="MFG6446664.1"/>
    <property type="molecule type" value="Genomic_DNA"/>
</dbReference>
<reference evidence="2 3" key="1">
    <citation type="submission" date="2024-08" db="EMBL/GenBank/DDBJ databases">
        <authorList>
            <person name="Lu H."/>
        </authorList>
    </citation>
    <scope>NUCLEOTIDE SEQUENCE [LARGE SCALE GENOMIC DNA]</scope>
    <source>
        <strain evidence="2 3">BYS180W</strain>
    </source>
</reference>
<dbReference type="PROSITE" id="PS51318">
    <property type="entry name" value="TAT"/>
    <property type="match status" value="1"/>
</dbReference>
<feature type="signal peptide" evidence="1">
    <location>
        <begin position="1"/>
        <end position="28"/>
    </location>
</feature>
<dbReference type="InterPro" id="IPR010869">
    <property type="entry name" value="DUF1501"/>
</dbReference>
<gene>
    <name evidence="2" type="ORF">ACG0Z6_00255</name>
</gene>
<dbReference type="Proteomes" id="UP001606099">
    <property type="component" value="Unassembled WGS sequence"/>
</dbReference>
<evidence type="ECO:0000256" key="1">
    <source>
        <dbReference type="SAM" id="SignalP"/>
    </source>
</evidence>
<dbReference type="RefSeq" id="WP_394457719.1">
    <property type="nucleotide sequence ID" value="NZ_JBIGHZ010000001.1"/>
</dbReference>
<sequence>MSPIRLTRRSLLGRGAALASLGGGSAFALNLAALGSASAAASDYKALVCIFMYGGNDAFNTVLPTDEASWRAYQAVRRQAPDSIALLAPGTLAQANAKVGTPERLGGVLPITPRNAQGRQFALHPLMGSTRDMFNAGRLAIVSNVGPLMRPTTKAEYASASHPKPSGLFSHNDQQFHWQAMRGEGASNGWGGRMADLLASANHHALFTAISTSGNAVFLSGRQTLQYQMGLNGAVRIGVGNGHHLFGSVSAQESLRRIMRNTRTDDVLGRDHAAVVGRSIDAEALINGALPSATSSPFGTPGLSQWAPEPLLMYDDPLSGSKAINPLAQQLQVVARMIAARSALGLKRQVFFVSMSGFDTHDQQNRQHAKLMARLAHGMQYFGDVVQAMGMADQVTTFTASDFGRTFTSNGDGTDHGWGGHHFVMGGAVRGGDIYGEFPQLGVKNSNNNDFDSSPHQLRNGALLPSTSVDQFGATLGSWMGVSETTMLDVFPNLGQFDSNRRTLGFMA</sequence>
<feature type="chain" id="PRO_5046323739" evidence="1">
    <location>
        <begin position="29"/>
        <end position="508"/>
    </location>
</feature>
<name>A0ABW7FQP2_9BURK</name>
<protein>
    <submittedName>
        <fullName evidence="2">DUF1501 domain-containing protein</fullName>
    </submittedName>
</protein>
<dbReference type="PANTHER" id="PTHR43737">
    <property type="entry name" value="BLL7424 PROTEIN"/>
    <property type="match status" value="1"/>
</dbReference>
<dbReference type="Pfam" id="PF07394">
    <property type="entry name" value="DUF1501"/>
    <property type="match status" value="1"/>
</dbReference>
<evidence type="ECO:0000313" key="2">
    <source>
        <dbReference type="EMBL" id="MFG6446664.1"/>
    </source>
</evidence>
<keyword evidence="3" id="KW-1185">Reference proteome</keyword>
<accession>A0ABW7FQP2</accession>
<dbReference type="PANTHER" id="PTHR43737:SF1">
    <property type="entry name" value="DUF1501 DOMAIN-CONTAINING PROTEIN"/>
    <property type="match status" value="1"/>
</dbReference>
<dbReference type="InterPro" id="IPR006311">
    <property type="entry name" value="TAT_signal"/>
</dbReference>
<evidence type="ECO:0000313" key="3">
    <source>
        <dbReference type="Proteomes" id="UP001606099"/>
    </source>
</evidence>
<comment type="caution">
    <text evidence="2">The sequence shown here is derived from an EMBL/GenBank/DDBJ whole genome shotgun (WGS) entry which is preliminary data.</text>
</comment>
<organism evidence="2 3">
    <name type="scientific">Roseateles rivi</name>
    <dbReference type="NCBI Taxonomy" id="3299028"/>
    <lineage>
        <taxon>Bacteria</taxon>
        <taxon>Pseudomonadati</taxon>
        <taxon>Pseudomonadota</taxon>
        <taxon>Betaproteobacteria</taxon>
        <taxon>Burkholderiales</taxon>
        <taxon>Sphaerotilaceae</taxon>
        <taxon>Roseateles</taxon>
    </lineage>
</organism>
<proteinExistence type="predicted"/>
<keyword evidence="1" id="KW-0732">Signal</keyword>